<sequence>MHQTNADMFLRFDDIRREVLEAGGQYIVLPSHVIVHVPGKERLVVAFDNRASINGSNPRRPWGDALIRSQGWGLLGVMSTKQNWYRCPALFAALEDLCSGPLLDQYDHFSLYGNSMGGYGALTFASLFPDPIVVTFNPQTSLSPDVVPFERRFEPGRSLGDWSGPYIDGKQGAANAQKVYVFYDPMVLQDKLHALRMEGENAVLLGCPWLTHPFMSMFASMQLLRPTAVSALKGELNRSDFYRSFRRRRSSDRYMYELLSAAVARNHLRLAQKGLQKRLLEWPAADQAMLEAIVNQERSQ</sequence>
<dbReference type="SUPFAM" id="SSF53474">
    <property type="entry name" value="alpha/beta-Hydrolases"/>
    <property type="match status" value="1"/>
</dbReference>
<accession>A0ABT2ZG58</accession>
<dbReference type="Gene3D" id="3.40.50.1820">
    <property type="entry name" value="alpha/beta hydrolase"/>
    <property type="match status" value="1"/>
</dbReference>
<dbReference type="RefSeq" id="WP_263735789.1">
    <property type="nucleotide sequence ID" value="NZ_JAOWKY010000005.1"/>
</dbReference>
<dbReference type="EMBL" id="JAOWKY010000005">
    <property type="protein sequence ID" value="MCV2870110.1"/>
    <property type="molecule type" value="Genomic_DNA"/>
</dbReference>
<reference evidence="1 2" key="1">
    <citation type="submission" date="2022-10" db="EMBL/GenBank/DDBJ databases">
        <title>Defluviimonas sp. nov., isolated from ocean surface water.</title>
        <authorList>
            <person name="He W."/>
            <person name="Wang L."/>
            <person name="Zhang D.-F."/>
        </authorList>
    </citation>
    <scope>NUCLEOTIDE SEQUENCE [LARGE SCALE GENOMIC DNA]</scope>
    <source>
        <strain evidence="1 2">WL0002</strain>
    </source>
</reference>
<gene>
    <name evidence="1" type="ORF">OEW28_15885</name>
</gene>
<keyword evidence="2" id="KW-1185">Reference proteome</keyword>
<dbReference type="Proteomes" id="UP001652542">
    <property type="component" value="Unassembled WGS sequence"/>
</dbReference>
<comment type="caution">
    <text evidence="1">The sequence shown here is derived from an EMBL/GenBank/DDBJ whole genome shotgun (WGS) entry which is preliminary data.</text>
</comment>
<evidence type="ECO:0008006" key="3">
    <source>
        <dbReference type="Google" id="ProtNLM"/>
    </source>
</evidence>
<name>A0ABT2ZG58_9RHOB</name>
<proteinExistence type="predicted"/>
<organism evidence="1 2">
    <name type="scientific">Albidovulum marisflavi</name>
    <dbReference type="NCBI Taxonomy" id="2984159"/>
    <lineage>
        <taxon>Bacteria</taxon>
        <taxon>Pseudomonadati</taxon>
        <taxon>Pseudomonadota</taxon>
        <taxon>Alphaproteobacteria</taxon>
        <taxon>Rhodobacterales</taxon>
        <taxon>Paracoccaceae</taxon>
        <taxon>Albidovulum</taxon>
    </lineage>
</organism>
<protein>
    <recommendedName>
        <fullName evidence="3">Alpha/beta hydrolase</fullName>
    </recommendedName>
</protein>
<evidence type="ECO:0000313" key="2">
    <source>
        <dbReference type="Proteomes" id="UP001652542"/>
    </source>
</evidence>
<dbReference type="InterPro" id="IPR029058">
    <property type="entry name" value="AB_hydrolase_fold"/>
</dbReference>
<evidence type="ECO:0000313" key="1">
    <source>
        <dbReference type="EMBL" id="MCV2870110.1"/>
    </source>
</evidence>